<feature type="region of interest" description="Disordered" evidence="1">
    <location>
        <begin position="669"/>
        <end position="692"/>
    </location>
</feature>
<feature type="compositionally biased region" description="Acidic residues" evidence="1">
    <location>
        <begin position="674"/>
        <end position="687"/>
    </location>
</feature>
<name>A0A8W8I4V8_MAGGI</name>
<feature type="compositionally biased region" description="Polar residues" evidence="1">
    <location>
        <begin position="560"/>
        <end position="574"/>
    </location>
</feature>
<sequence>MILRTHGILNELAAGTQYCKIMFAFVVFLAAVASLNAAPKHIGETDLTAQPLSNNITAHDKRDEGSYLSALEKASEKEASVLAKYKHTIVLFAKIAKHLPVEKRENITNTLRYIFLKLKKFEDKSSAADDGDLKKSFEGKKLKELNINKSKSIGNSTYLESRHHVDHSALNNNTDNYLIDVLSSKHLDAKAKQFLKDLLLAKKTHSQIRLPPIHPLMFEFDNEGVKREKIKKDEDESEEEYDIDNDKQHEVKIDSAGRTDSNEDPISNFAQFPNGILFDDEDVTPLQTNQNILSVSQVAPASWNQFQPENIMHRNINPEIGFNDLLASSTQMDENINLYNELTDIFDFPEKEIEAVEKKQERRGDLTKNTFSNHAMLSNAVEKFSDDNKNKDDSKELNEKYVSEQFVHSNSIQKAMENAIQFEDNHARNLKRSQNVNPSSDTGSDRNLVHHLAKSEIPDTFLASSLQKIHTLDADGHFKEIPDPEKEIKALENLLKLAEGFSGPKNQHSQSFQDQNNFFIPLDEGQMFLQYLQGGGDDAIKDDEQESESEEENVLQINVENRNGNRLLQRNSANEGDKEISPQSSSKNLIAALFPMEKQPEVNVIQFSGSQKEQKEESSEEMFKEKASIFRPDVLAQSRIFETERNDVELNTENSNESEEAGTTIVLSGSIEQDSSDESQESEDSESQETRPVVFPPINHLDYIGDQLTRIDESKRERKIRKDVKPTNVILRDHKPDVLPRQPFPHNDIPKDDLVFPRVQPKDDKRYVPNLPEDKRILLDIPVDNPVREINSDWNFDEVDDDLNLVTPIANDDDLFIAIQNIERRLPKDMERNKRQNLYKKKTNYGYNGIIKLTSKYSNSKGIKHKRYSTKYKKILPYTENLHRNDVGYIEPEFFDRFLPYSDDTDEFREVLRSPHRILNEQIRGNGDRSTDRISYGGRSLFGRRLLERRIFNEEMTRPRHRAFSRQGFHRHPRANHLSENRAYSYPDINTRRQR</sequence>
<evidence type="ECO:0000313" key="4">
    <source>
        <dbReference type="Proteomes" id="UP000005408"/>
    </source>
</evidence>
<evidence type="ECO:0000256" key="2">
    <source>
        <dbReference type="SAM" id="Phobius"/>
    </source>
</evidence>
<keyword evidence="2" id="KW-0472">Membrane</keyword>
<feature type="compositionally biased region" description="Basic residues" evidence="1">
    <location>
        <begin position="962"/>
        <end position="975"/>
    </location>
</feature>
<keyword evidence="4" id="KW-1185">Reference proteome</keyword>
<reference evidence="3" key="1">
    <citation type="submission" date="2022-08" db="UniProtKB">
        <authorList>
            <consortium name="EnsemblMetazoa"/>
        </authorList>
    </citation>
    <scope>IDENTIFICATION</scope>
    <source>
        <strain evidence="3">05x7-T-G4-1.051#20</strain>
    </source>
</reference>
<proteinExistence type="predicted"/>
<accession>A0A8W8I4V8</accession>
<feature type="region of interest" description="Disordered" evidence="1">
    <location>
        <begin position="560"/>
        <end position="584"/>
    </location>
</feature>
<feature type="transmembrane region" description="Helical" evidence="2">
    <location>
        <begin position="21"/>
        <end position="38"/>
    </location>
</feature>
<evidence type="ECO:0000313" key="3">
    <source>
        <dbReference type="EnsemblMetazoa" id="G12367.1:cds"/>
    </source>
</evidence>
<dbReference type="Proteomes" id="UP000005408">
    <property type="component" value="Unassembled WGS sequence"/>
</dbReference>
<protein>
    <submittedName>
        <fullName evidence="3">Uncharacterized protein</fullName>
    </submittedName>
</protein>
<keyword evidence="2" id="KW-0812">Transmembrane</keyword>
<feature type="region of interest" description="Disordered" evidence="1">
    <location>
        <begin position="229"/>
        <end position="250"/>
    </location>
</feature>
<dbReference type="EnsemblMetazoa" id="G12367.1">
    <property type="protein sequence ID" value="G12367.1:cds"/>
    <property type="gene ID" value="G12367"/>
</dbReference>
<keyword evidence="2" id="KW-1133">Transmembrane helix</keyword>
<feature type="region of interest" description="Disordered" evidence="1">
    <location>
        <begin position="962"/>
        <end position="995"/>
    </location>
</feature>
<dbReference type="AlphaFoldDB" id="A0A8W8I4V8"/>
<organism evidence="3 4">
    <name type="scientific">Magallana gigas</name>
    <name type="common">Pacific oyster</name>
    <name type="synonym">Crassostrea gigas</name>
    <dbReference type="NCBI Taxonomy" id="29159"/>
    <lineage>
        <taxon>Eukaryota</taxon>
        <taxon>Metazoa</taxon>
        <taxon>Spiralia</taxon>
        <taxon>Lophotrochozoa</taxon>
        <taxon>Mollusca</taxon>
        <taxon>Bivalvia</taxon>
        <taxon>Autobranchia</taxon>
        <taxon>Pteriomorphia</taxon>
        <taxon>Ostreida</taxon>
        <taxon>Ostreoidea</taxon>
        <taxon>Ostreidae</taxon>
        <taxon>Magallana</taxon>
    </lineage>
</organism>
<evidence type="ECO:0000256" key="1">
    <source>
        <dbReference type="SAM" id="MobiDB-lite"/>
    </source>
</evidence>